<dbReference type="InterPro" id="IPR001117">
    <property type="entry name" value="Cu-oxidase_2nd"/>
</dbReference>
<keyword evidence="7" id="KW-1133">Transmembrane helix</keyword>
<feature type="chain" id="PRO_5016256559" evidence="8">
    <location>
        <begin position="18"/>
        <end position="607"/>
    </location>
</feature>
<dbReference type="Gene3D" id="2.60.40.420">
    <property type="entry name" value="Cupredoxins - blue copper proteins"/>
    <property type="match status" value="3"/>
</dbReference>
<evidence type="ECO:0000313" key="13">
    <source>
        <dbReference type="Proteomes" id="UP000245771"/>
    </source>
</evidence>
<evidence type="ECO:0000259" key="9">
    <source>
        <dbReference type="Pfam" id="PF00394"/>
    </source>
</evidence>
<dbReference type="InterPro" id="IPR011707">
    <property type="entry name" value="Cu-oxidase-like_N"/>
</dbReference>
<dbReference type="InterPro" id="IPR002355">
    <property type="entry name" value="Cu_oxidase_Cu_BS"/>
</dbReference>
<evidence type="ECO:0000256" key="1">
    <source>
        <dbReference type="ARBA" id="ARBA00010609"/>
    </source>
</evidence>
<evidence type="ECO:0000256" key="2">
    <source>
        <dbReference type="ARBA" id="ARBA00022723"/>
    </source>
</evidence>
<dbReference type="GO" id="GO:0033215">
    <property type="term" value="P:reductive iron assimilation"/>
    <property type="evidence" value="ECO:0007669"/>
    <property type="project" value="TreeGrafter"/>
</dbReference>
<proteinExistence type="inferred from homology"/>
<dbReference type="Pfam" id="PF07731">
    <property type="entry name" value="Cu-oxidase_2"/>
    <property type="match status" value="1"/>
</dbReference>
<feature type="domain" description="Plastocyanin-like" evidence="11">
    <location>
        <begin position="31"/>
        <end position="153"/>
    </location>
</feature>
<feature type="domain" description="Plastocyanin-like" evidence="9">
    <location>
        <begin position="161"/>
        <end position="323"/>
    </location>
</feature>
<keyword evidence="2" id="KW-0479">Metal-binding</keyword>
<evidence type="ECO:0000256" key="4">
    <source>
        <dbReference type="ARBA" id="ARBA00023002"/>
    </source>
</evidence>
<evidence type="ECO:0000259" key="11">
    <source>
        <dbReference type="Pfam" id="PF07732"/>
    </source>
</evidence>
<accession>A0A316VDL7</accession>
<protein>
    <submittedName>
        <fullName evidence="12">Putative iron transport multicopper oxidase</fullName>
    </submittedName>
</protein>
<organism evidence="12 13">
    <name type="scientific">Meira miltonrushii</name>
    <dbReference type="NCBI Taxonomy" id="1280837"/>
    <lineage>
        <taxon>Eukaryota</taxon>
        <taxon>Fungi</taxon>
        <taxon>Dikarya</taxon>
        <taxon>Basidiomycota</taxon>
        <taxon>Ustilaginomycotina</taxon>
        <taxon>Exobasidiomycetes</taxon>
        <taxon>Exobasidiales</taxon>
        <taxon>Brachybasidiaceae</taxon>
        <taxon>Meira</taxon>
    </lineage>
</organism>
<dbReference type="GO" id="GO:0005507">
    <property type="term" value="F:copper ion binding"/>
    <property type="evidence" value="ECO:0007669"/>
    <property type="project" value="InterPro"/>
</dbReference>
<dbReference type="PANTHER" id="PTHR11709">
    <property type="entry name" value="MULTI-COPPER OXIDASE"/>
    <property type="match status" value="1"/>
</dbReference>
<comment type="similarity">
    <text evidence="1">Belongs to the multicopper oxidase family.</text>
</comment>
<evidence type="ECO:0000256" key="3">
    <source>
        <dbReference type="ARBA" id="ARBA00022729"/>
    </source>
</evidence>
<evidence type="ECO:0000256" key="6">
    <source>
        <dbReference type="ARBA" id="ARBA00023180"/>
    </source>
</evidence>
<dbReference type="Pfam" id="PF07732">
    <property type="entry name" value="Cu-oxidase_3"/>
    <property type="match status" value="1"/>
</dbReference>
<dbReference type="PROSITE" id="PS00079">
    <property type="entry name" value="MULTICOPPER_OXIDASE1"/>
    <property type="match status" value="1"/>
</dbReference>
<keyword evidence="7" id="KW-0472">Membrane</keyword>
<dbReference type="InParanoid" id="A0A316VDL7"/>
<dbReference type="InterPro" id="IPR045087">
    <property type="entry name" value="Cu-oxidase_fam"/>
</dbReference>
<dbReference type="GeneID" id="37020567"/>
<evidence type="ECO:0000256" key="7">
    <source>
        <dbReference type="SAM" id="Phobius"/>
    </source>
</evidence>
<dbReference type="GO" id="GO:0033573">
    <property type="term" value="C:high-affinity iron permease complex"/>
    <property type="evidence" value="ECO:0007669"/>
    <property type="project" value="TreeGrafter"/>
</dbReference>
<dbReference type="CDD" id="cd13877">
    <property type="entry name" value="CuRO_2_Fet3p_like"/>
    <property type="match status" value="1"/>
</dbReference>
<dbReference type="PANTHER" id="PTHR11709:SF361">
    <property type="entry name" value="IRON TRANSPORT MULTICOPPER OXIDASE FET3"/>
    <property type="match status" value="1"/>
</dbReference>
<feature type="transmembrane region" description="Helical" evidence="7">
    <location>
        <begin position="573"/>
        <end position="596"/>
    </location>
</feature>
<keyword evidence="7" id="KW-0812">Transmembrane</keyword>
<dbReference type="EMBL" id="KZ819603">
    <property type="protein sequence ID" value="PWN35636.1"/>
    <property type="molecule type" value="Genomic_DNA"/>
</dbReference>
<dbReference type="OrthoDB" id="2121828at2759"/>
<keyword evidence="13" id="KW-1185">Reference proteome</keyword>
<keyword evidence="4" id="KW-0560">Oxidoreductase</keyword>
<dbReference type="RefSeq" id="XP_025355938.1">
    <property type="nucleotide sequence ID" value="XM_025498786.1"/>
</dbReference>
<dbReference type="InterPro" id="IPR033138">
    <property type="entry name" value="Cu_oxidase_CS"/>
</dbReference>
<dbReference type="GO" id="GO:0010106">
    <property type="term" value="P:cellular response to iron ion starvation"/>
    <property type="evidence" value="ECO:0007669"/>
    <property type="project" value="TreeGrafter"/>
</dbReference>
<dbReference type="FunCoup" id="A0A316VDL7">
    <property type="interactions" value="36"/>
</dbReference>
<dbReference type="InterPro" id="IPR008972">
    <property type="entry name" value="Cupredoxin"/>
</dbReference>
<dbReference type="STRING" id="1280837.A0A316VDL7"/>
<feature type="signal peptide" evidence="8">
    <location>
        <begin position="1"/>
        <end position="17"/>
    </location>
</feature>
<name>A0A316VDL7_9BASI</name>
<evidence type="ECO:0000259" key="10">
    <source>
        <dbReference type="Pfam" id="PF07731"/>
    </source>
</evidence>
<keyword evidence="6" id="KW-0325">Glycoprotein</keyword>
<keyword evidence="3 8" id="KW-0732">Signal</keyword>
<sequence>MYALVALLYSLMPLATAANVTYDWNVGWVDNVNLDGQYPRRAIGINGVYPPPVINLNQSDSFTINFKNAFNDGRSTALHSHGMFFNNTGFFDGAAAVTQCPIPDGGSIAYQPLNSPLSPAGHQAQWGTFWTHGHYDGQYVDGLRTPSIIHADNEPYKYDDDFTILLADWYHQEHQYLIQNEFLNVKNPTGAEPVPNSGLVYFAHTAKGSNGEYLPGYNENATLSFEPGKTYRLRLINMAALSMFHFWIEGHNMSIIEADGVDMEAFPVDAISLSVAQRYSVLVTARNDTTQNWPIHVNLDPGMYDAVPPTLQLNLTSTISYKEGNPMGSDRPTIDYEYFDDTALVPVIVEPQLAADVTFVKSFDFSTYSNGKNYAAFNGTSYVSALTPTLFTAMSMPTNESSLAQVYGPNSNAIVVDHLKVFEIEIINLDTGNHPFHLHGHHFQVVHKSQDITSDDPTINPPKTENQANPMRRDTVLIPGGGSASLRIVADNPGAWFLHCHIDFHLTSGLAMVVVEAPQQIQQNLNVPSYMYQQCQQGGLPYTGNAGGLQSLTNFGALPAGPTPLTSGWTANAVGTFVACLITALLGVGTVSWYGFSSKDDDDEDEL</sequence>
<gene>
    <name evidence="12" type="ORF">FA14DRAFT_160696</name>
</gene>
<dbReference type="InterPro" id="IPR044130">
    <property type="entry name" value="CuRO_2_Fet3-like"/>
</dbReference>
<dbReference type="Pfam" id="PF00394">
    <property type="entry name" value="Cu-oxidase"/>
    <property type="match status" value="1"/>
</dbReference>
<reference evidence="12 13" key="1">
    <citation type="journal article" date="2018" name="Mol. Biol. Evol.">
        <title>Broad Genomic Sampling Reveals a Smut Pathogenic Ancestry of the Fungal Clade Ustilaginomycotina.</title>
        <authorList>
            <person name="Kijpornyongpan T."/>
            <person name="Mondo S.J."/>
            <person name="Barry K."/>
            <person name="Sandor L."/>
            <person name="Lee J."/>
            <person name="Lipzen A."/>
            <person name="Pangilinan J."/>
            <person name="LaButti K."/>
            <person name="Hainaut M."/>
            <person name="Henrissat B."/>
            <person name="Grigoriev I.V."/>
            <person name="Spatafora J.W."/>
            <person name="Aime M.C."/>
        </authorList>
    </citation>
    <scope>NUCLEOTIDE SEQUENCE [LARGE SCALE GENOMIC DNA]</scope>
    <source>
        <strain evidence="12 13">MCA 3882</strain>
    </source>
</reference>
<feature type="domain" description="Plastocyanin-like" evidence="10">
    <location>
        <begin position="387"/>
        <end position="519"/>
    </location>
</feature>
<dbReference type="PROSITE" id="PS00080">
    <property type="entry name" value="MULTICOPPER_OXIDASE2"/>
    <property type="match status" value="1"/>
</dbReference>
<dbReference type="SUPFAM" id="SSF49503">
    <property type="entry name" value="Cupredoxins"/>
    <property type="match status" value="3"/>
</dbReference>
<dbReference type="Proteomes" id="UP000245771">
    <property type="component" value="Unassembled WGS sequence"/>
</dbReference>
<dbReference type="GO" id="GO:0004322">
    <property type="term" value="F:ferroxidase activity"/>
    <property type="evidence" value="ECO:0007669"/>
    <property type="project" value="TreeGrafter"/>
</dbReference>
<keyword evidence="5" id="KW-0186">Copper</keyword>
<dbReference type="CDD" id="cd13899">
    <property type="entry name" value="CuRO_3_Fet3p"/>
    <property type="match status" value="1"/>
</dbReference>
<evidence type="ECO:0000256" key="5">
    <source>
        <dbReference type="ARBA" id="ARBA00023008"/>
    </source>
</evidence>
<dbReference type="InterPro" id="IPR011706">
    <property type="entry name" value="Cu-oxidase_C"/>
</dbReference>
<evidence type="ECO:0000313" key="12">
    <source>
        <dbReference type="EMBL" id="PWN35636.1"/>
    </source>
</evidence>
<dbReference type="AlphaFoldDB" id="A0A316VDL7"/>
<evidence type="ECO:0000256" key="8">
    <source>
        <dbReference type="SAM" id="SignalP"/>
    </source>
</evidence>